<dbReference type="Proteomes" id="UP001596113">
    <property type="component" value="Unassembled WGS sequence"/>
</dbReference>
<evidence type="ECO:0000313" key="2">
    <source>
        <dbReference type="EMBL" id="MFC5407625.1"/>
    </source>
</evidence>
<keyword evidence="3" id="KW-1185">Reference proteome</keyword>
<dbReference type="RefSeq" id="WP_378140486.1">
    <property type="nucleotide sequence ID" value="NZ_JBHSMI010000068.1"/>
</dbReference>
<reference evidence="3" key="1">
    <citation type="journal article" date="2019" name="Int. J. Syst. Evol. Microbiol.">
        <title>The Global Catalogue of Microorganisms (GCM) 10K type strain sequencing project: providing services to taxonomists for standard genome sequencing and annotation.</title>
        <authorList>
            <consortium name="The Broad Institute Genomics Platform"/>
            <consortium name="The Broad Institute Genome Sequencing Center for Infectious Disease"/>
            <person name="Wu L."/>
            <person name="Ma J."/>
        </authorList>
    </citation>
    <scope>NUCLEOTIDE SEQUENCE [LARGE SCALE GENOMIC DNA]</scope>
    <source>
        <strain evidence="3">CGMCC 1.18575</strain>
    </source>
</reference>
<accession>A0ABW0I558</accession>
<gene>
    <name evidence="2" type="ORF">ACFPOF_33305</name>
</gene>
<evidence type="ECO:0000313" key="3">
    <source>
        <dbReference type="Proteomes" id="UP001596113"/>
    </source>
</evidence>
<comment type="caution">
    <text evidence="2">The sequence shown here is derived from an EMBL/GenBank/DDBJ whole genome shotgun (WGS) entry which is preliminary data.</text>
</comment>
<name>A0ABW0I558_9BACL</name>
<feature type="compositionally biased region" description="Low complexity" evidence="1">
    <location>
        <begin position="60"/>
        <end position="78"/>
    </location>
</feature>
<protein>
    <submittedName>
        <fullName evidence="2">Uncharacterized protein</fullName>
    </submittedName>
</protein>
<proteinExistence type="predicted"/>
<evidence type="ECO:0000256" key="1">
    <source>
        <dbReference type="SAM" id="MobiDB-lite"/>
    </source>
</evidence>
<feature type="region of interest" description="Disordered" evidence="1">
    <location>
        <begin position="33"/>
        <end position="78"/>
    </location>
</feature>
<sequence>MKKVVIAGMLATVMVGGGLVALIHSNETAAAPIAMDSPWPGDVSKSSKQPPQQDGKCGSANPAPKAGNAGNNTSTNTSETVQGAYTVLISGGFETDPQDHGRPVVLIASALGVPTEVFRKAFSGVTPAGLDRGPTVEEAQSNKAALMKVLSPYGITNDRLDEVSNYYRYNGKNGGIWKRTLATATPIIKDGVVTGVTVTNPGSGYSSTPTVTIKGPNGIVTAKATVVFTKDFKTNGSISSITLK</sequence>
<organism evidence="2 3">
    <name type="scientific">Cohnella soli</name>
    <dbReference type="NCBI Taxonomy" id="425005"/>
    <lineage>
        <taxon>Bacteria</taxon>
        <taxon>Bacillati</taxon>
        <taxon>Bacillota</taxon>
        <taxon>Bacilli</taxon>
        <taxon>Bacillales</taxon>
        <taxon>Paenibacillaceae</taxon>
        <taxon>Cohnella</taxon>
    </lineage>
</organism>
<dbReference type="EMBL" id="JBHSMI010000068">
    <property type="protein sequence ID" value="MFC5407625.1"/>
    <property type="molecule type" value="Genomic_DNA"/>
</dbReference>